<dbReference type="GO" id="GO:0016887">
    <property type="term" value="F:ATP hydrolysis activity"/>
    <property type="evidence" value="ECO:0007669"/>
    <property type="project" value="InterPro"/>
</dbReference>
<dbReference type="EMBL" id="BLIV01000003">
    <property type="protein sequence ID" value="GFE50064.1"/>
    <property type="molecule type" value="Genomic_DNA"/>
</dbReference>
<dbReference type="SUPFAM" id="SSF52540">
    <property type="entry name" value="P-loop containing nucleoside triphosphate hydrolases"/>
    <property type="match status" value="1"/>
</dbReference>
<dbReference type="OrthoDB" id="9802264at2"/>
<dbReference type="Pfam" id="PF00005">
    <property type="entry name" value="ABC_tran"/>
    <property type="match status" value="1"/>
</dbReference>
<dbReference type="GO" id="GO:0005524">
    <property type="term" value="F:ATP binding"/>
    <property type="evidence" value="ECO:0007669"/>
    <property type="project" value="UniProtKB-KW"/>
</dbReference>
<keyword evidence="5" id="KW-1185">Reference proteome</keyword>
<evidence type="ECO:0000256" key="1">
    <source>
        <dbReference type="ARBA" id="ARBA00022741"/>
    </source>
</evidence>
<dbReference type="SMART" id="SM00382">
    <property type="entry name" value="AAA"/>
    <property type="match status" value="1"/>
</dbReference>
<keyword evidence="1" id="KW-0547">Nucleotide-binding</keyword>
<reference evidence="4 5" key="1">
    <citation type="submission" date="2019-12" db="EMBL/GenBank/DDBJ databases">
        <title>Roseobacter cerasinus sp. nov., isolated from seawater around aquaculture.</title>
        <authorList>
            <person name="Muramatsu S."/>
            <person name="Takabe Y."/>
            <person name="Mori K."/>
            <person name="Takaichi S."/>
            <person name="Hanada S."/>
        </authorList>
    </citation>
    <scope>NUCLEOTIDE SEQUENCE [LARGE SCALE GENOMIC DNA]</scope>
    <source>
        <strain evidence="4 5">AI77</strain>
    </source>
</reference>
<organism evidence="4 5">
    <name type="scientific">Roseobacter cerasinus</name>
    <dbReference type="NCBI Taxonomy" id="2602289"/>
    <lineage>
        <taxon>Bacteria</taxon>
        <taxon>Pseudomonadati</taxon>
        <taxon>Pseudomonadota</taxon>
        <taxon>Alphaproteobacteria</taxon>
        <taxon>Rhodobacterales</taxon>
        <taxon>Roseobacteraceae</taxon>
        <taxon>Roseobacter</taxon>
    </lineage>
</organism>
<dbReference type="Proteomes" id="UP000436522">
    <property type="component" value="Unassembled WGS sequence"/>
</dbReference>
<evidence type="ECO:0000259" key="3">
    <source>
        <dbReference type="PROSITE" id="PS50893"/>
    </source>
</evidence>
<dbReference type="GO" id="GO:0022857">
    <property type="term" value="F:transmembrane transporter activity"/>
    <property type="evidence" value="ECO:0007669"/>
    <property type="project" value="TreeGrafter"/>
</dbReference>
<feature type="domain" description="ABC transporter" evidence="3">
    <location>
        <begin position="8"/>
        <end position="232"/>
    </location>
</feature>
<dbReference type="GO" id="GO:0005886">
    <property type="term" value="C:plasma membrane"/>
    <property type="evidence" value="ECO:0007669"/>
    <property type="project" value="TreeGrafter"/>
</dbReference>
<proteinExistence type="predicted"/>
<sequence length="238" mass="26036">MVSSILPLTLTDVAVRRRGKTLLGPVDLSLEATGLTIIIGPNGSGKTTLLRAMHGVERLSTGAVRWSVPDEQAQHRQAYVFQTPIMLRRSVADNLRYPLQLLRLPRAEIGARVADWLARIGLEERASLQATRLSGGEKQRLAIARALIRRPDVLFLDEPCANLDGASTRAIEALLQAALDEKTRIIMTTHDLGQARRLASDAIFMLHGVVHEAGSAARFFGAPCTEELEAFFRGDIIA</sequence>
<accession>A0A640VR29</accession>
<name>A0A640VR29_9RHOB</name>
<dbReference type="AlphaFoldDB" id="A0A640VR29"/>
<dbReference type="InterPro" id="IPR017871">
    <property type="entry name" value="ABC_transporter-like_CS"/>
</dbReference>
<dbReference type="InterPro" id="IPR003593">
    <property type="entry name" value="AAA+_ATPase"/>
</dbReference>
<evidence type="ECO:0000256" key="2">
    <source>
        <dbReference type="ARBA" id="ARBA00022840"/>
    </source>
</evidence>
<dbReference type="InterPro" id="IPR027417">
    <property type="entry name" value="P-loop_NTPase"/>
</dbReference>
<dbReference type="InterPro" id="IPR015854">
    <property type="entry name" value="ABC_transpr_LolD-like"/>
</dbReference>
<dbReference type="PROSITE" id="PS50893">
    <property type="entry name" value="ABC_TRANSPORTER_2"/>
    <property type="match status" value="1"/>
</dbReference>
<gene>
    <name evidence="4" type="ORF">So717_18170</name>
</gene>
<dbReference type="PROSITE" id="PS00211">
    <property type="entry name" value="ABC_TRANSPORTER_1"/>
    <property type="match status" value="1"/>
</dbReference>
<evidence type="ECO:0000313" key="4">
    <source>
        <dbReference type="EMBL" id="GFE50064.1"/>
    </source>
</evidence>
<protein>
    <submittedName>
        <fullName evidence="4">ABC transporter ATP-binding protein</fullName>
    </submittedName>
</protein>
<keyword evidence="2 4" id="KW-0067">ATP-binding</keyword>
<comment type="caution">
    <text evidence="4">The sequence shown here is derived from an EMBL/GenBank/DDBJ whole genome shotgun (WGS) entry which is preliminary data.</text>
</comment>
<dbReference type="PANTHER" id="PTHR24220">
    <property type="entry name" value="IMPORT ATP-BINDING PROTEIN"/>
    <property type="match status" value="1"/>
</dbReference>
<dbReference type="Gene3D" id="3.40.50.300">
    <property type="entry name" value="P-loop containing nucleotide triphosphate hydrolases"/>
    <property type="match status" value="1"/>
</dbReference>
<evidence type="ECO:0000313" key="5">
    <source>
        <dbReference type="Proteomes" id="UP000436522"/>
    </source>
</evidence>
<dbReference type="RefSeq" id="WP_159976377.1">
    <property type="nucleotide sequence ID" value="NZ_BLIV01000003.1"/>
</dbReference>
<dbReference type="InterPro" id="IPR003439">
    <property type="entry name" value="ABC_transporter-like_ATP-bd"/>
</dbReference>